<sequence length="96" mass="10885">MTPIMPDVEIVDYKFKPAGSINELRDFQQGHIWKDIVKYLEFHQTGALVTLKTELDHRLVLQAQGGMEVADTVIGLIDEMIQWAEDDNLLAGDDDD</sequence>
<accession>A0A0F9R479</accession>
<proteinExistence type="predicted"/>
<name>A0A0F9R479_9ZZZZ</name>
<organism evidence="1">
    <name type="scientific">marine sediment metagenome</name>
    <dbReference type="NCBI Taxonomy" id="412755"/>
    <lineage>
        <taxon>unclassified sequences</taxon>
        <taxon>metagenomes</taxon>
        <taxon>ecological metagenomes</taxon>
    </lineage>
</organism>
<reference evidence="1" key="1">
    <citation type="journal article" date="2015" name="Nature">
        <title>Complex archaea that bridge the gap between prokaryotes and eukaryotes.</title>
        <authorList>
            <person name="Spang A."/>
            <person name="Saw J.H."/>
            <person name="Jorgensen S.L."/>
            <person name="Zaremba-Niedzwiedzka K."/>
            <person name="Martijn J."/>
            <person name="Lind A.E."/>
            <person name="van Eijk R."/>
            <person name="Schleper C."/>
            <person name="Guy L."/>
            <person name="Ettema T.J."/>
        </authorList>
    </citation>
    <scope>NUCLEOTIDE SEQUENCE</scope>
</reference>
<protein>
    <submittedName>
        <fullName evidence="1">Uncharacterized protein</fullName>
    </submittedName>
</protein>
<dbReference type="AlphaFoldDB" id="A0A0F9R479"/>
<gene>
    <name evidence="1" type="ORF">LCGC14_0939150</name>
</gene>
<comment type="caution">
    <text evidence="1">The sequence shown here is derived from an EMBL/GenBank/DDBJ whole genome shotgun (WGS) entry which is preliminary data.</text>
</comment>
<evidence type="ECO:0000313" key="1">
    <source>
        <dbReference type="EMBL" id="KKN20086.1"/>
    </source>
</evidence>
<dbReference type="EMBL" id="LAZR01003273">
    <property type="protein sequence ID" value="KKN20086.1"/>
    <property type="molecule type" value="Genomic_DNA"/>
</dbReference>